<name>A0A1W6LBI8_9BURK</name>
<dbReference type="KEGG" id="rgu:A4W93_17845"/>
<dbReference type="EMBL" id="CP015118">
    <property type="protein sequence ID" value="ARN21606.1"/>
    <property type="molecule type" value="Genomic_DNA"/>
</dbReference>
<dbReference type="PANTHER" id="PTHR34773:SF1">
    <property type="entry name" value="FLAGELLAR SECRETION CHAPERONE FLIS"/>
    <property type="match status" value="1"/>
</dbReference>
<keyword evidence="4 6" id="KW-1005">Bacterial flagellum biogenesis</keyword>
<accession>A0A1W6LBI8</accession>
<proteinExistence type="inferred from homology"/>
<dbReference type="STRING" id="946333.A4W93_17845"/>
<organism evidence="7 8">
    <name type="scientific">Piscinibacter gummiphilus</name>
    <dbReference type="NCBI Taxonomy" id="946333"/>
    <lineage>
        <taxon>Bacteria</taxon>
        <taxon>Pseudomonadati</taxon>
        <taxon>Pseudomonadota</taxon>
        <taxon>Betaproteobacteria</taxon>
        <taxon>Burkholderiales</taxon>
        <taxon>Sphaerotilaceae</taxon>
        <taxon>Piscinibacter</taxon>
    </lineage>
</organism>
<keyword evidence="8" id="KW-1185">Reference proteome</keyword>
<protein>
    <recommendedName>
        <fullName evidence="6">Flagellar secretion chaperone FliS</fullName>
    </recommendedName>
</protein>
<dbReference type="Pfam" id="PF02561">
    <property type="entry name" value="FliS"/>
    <property type="match status" value="1"/>
</dbReference>
<dbReference type="GO" id="GO:0071973">
    <property type="term" value="P:bacterial-type flagellum-dependent cell motility"/>
    <property type="evidence" value="ECO:0007669"/>
    <property type="project" value="TreeGrafter"/>
</dbReference>
<evidence type="ECO:0000256" key="4">
    <source>
        <dbReference type="ARBA" id="ARBA00022795"/>
    </source>
</evidence>
<keyword evidence="7" id="KW-0966">Cell projection</keyword>
<sequence>MYASMSTPFGRPHNPANAYRMVGVETGVTTGSPHQLVGMLFQGFMDAVAQARGALAQGNIEAKGKAIGRAVRIIEEGLKAGLDVKEGGQLATDLRDLYDYVILRLTQANLRNDAKLLEECRSLIEPLHTAWVAIGPQIAEAGK</sequence>
<comment type="similarity">
    <text evidence="2 6">Belongs to the FliS family.</text>
</comment>
<dbReference type="OrthoDB" id="9792010at2"/>
<dbReference type="RefSeq" id="WP_085751897.1">
    <property type="nucleotide sequence ID" value="NZ_BSPR01000011.1"/>
</dbReference>
<reference evidence="7 8" key="1">
    <citation type="submission" date="2016-04" db="EMBL/GenBank/DDBJ databases">
        <title>Complete genome sequence of natural rubber-degrading, novel Gram-negative bacterium, Rhizobacter gummiphilus strain NS21.</title>
        <authorList>
            <person name="Tabata M."/>
            <person name="Kasai D."/>
            <person name="Fukuda M."/>
        </authorList>
    </citation>
    <scope>NUCLEOTIDE SEQUENCE [LARGE SCALE GENOMIC DNA]</scope>
    <source>
        <strain evidence="7 8">NS21</strain>
    </source>
</reference>
<dbReference type="Gene3D" id="1.20.120.340">
    <property type="entry name" value="Flagellar protein FliS"/>
    <property type="match status" value="1"/>
</dbReference>
<comment type="subcellular location">
    <subcellularLocation>
        <location evidence="1 6">Cytoplasm</location>
        <location evidence="1 6">Cytosol</location>
    </subcellularLocation>
</comment>
<dbReference type="SUPFAM" id="SSF101116">
    <property type="entry name" value="Flagellar export chaperone FliS"/>
    <property type="match status" value="1"/>
</dbReference>
<keyword evidence="5" id="KW-0143">Chaperone</keyword>
<dbReference type="AlphaFoldDB" id="A0A1W6LBI8"/>
<dbReference type="NCBIfam" id="TIGR00208">
    <property type="entry name" value="fliS"/>
    <property type="match status" value="1"/>
</dbReference>
<dbReference type="InterPro" id="IPR036584">
    <property type="entry name" value="FliS_sf"/>
</dbReference>
<keyword evidence="7" id="KW-0969">Cilium</keyword>
<keyword evidence="3 6" id="KW-0963">Cytoplasm</keyword>
<dbReference type="PANTHER" id="PTHR34773">
    <property type="entry name" value="FLAGELLAR SECRETION CHAPERONE FLIS"/>
    <property type="match status" value="1"/>
</dbReference>
<evidence type="ECO:0000256" key="5">
    <source>
        <dbReference type="ARBA" id="ARBA00023186"/>
    </source>
</evidence>
<dbReference type="PIRSF" id="PIRSF039090">
    <property type="entry name" value="Flis"/>
    <property type="match status" value="1"/>
</dbReference>
<evidence type="ECO:0000256" key="1">
    <source>
        <dbReference type="ARBA" id="ARBA00004514"/>
    </source>
</evidence>
<gene>
    <name evidence="7" type="ORF">A4W93_17845</name>
</gene>
<dbReference type="GO" id="GO:0005829">
    <property type="term" value="C:cytosol"/>
    <property type="evidence" value="ECO:0007669"/>
    <property type="project" value="UniProtKB-SubCell"/>
</dbReference>
<evidence type="ECO:0000256" key="6">
    <source>
        <dbReference type="PIRNR" id="PIRNR039090"/>
    </source>
</evidence>
<evidence type="ECO:0000256" key="2">
    <source>
        <dbReference type="ARBA" id="ARBA00008787"/>
    </source>
</evidence>
<evidence type="ECO:0000313" key="8">
    <source>
        <dbReference type="Proteomes" id="UP000193427"/>
    </source>
</evidence>
<evidence type="ECO:0000256" key="3">
    <source>
        <dbReference type="ARBA" id="ARBA00022490"/>
    </source>
</evidence>
<dbReference type="Proteomes" id="UP000193427">
    <property type="component" value="Chromosome"/>
</dbReference>
<dbReference type="CDD" id="cd16098">
    <property type="entry name" value="FliS"/>
    <property type="match status" value="1"/>
</dbReference>
<dbReference type="InterPro" id="IPR003713">
    <property type="entry name" value="FliS"/>
</dbReference>
<dbReference type="GO" id="GO:0044780">
    <property type="term" value="P:bacterial-type flagellum assembly"/>
    <property type="evidence" value="ECO:0007669"/>
    <property type="project" value="InterPro"/>
</dbReference>
<evidence type="ECO:0000313" key="7">
    <source>
        <dbReference type="EMBL" id="ARN21606.1"/>
    </source>
</evidence>
<keyword evidence="7" id="KW-0282">Flagellum</keyword>